<dbReference type="GO" id="GO:0003677">
    <property type="term" value="F:DNA binding"/>
    <property type="evidence" value="ECO:0007669"/>
    <property type="project" value="InterPro"/>
</dbReference>
<dbReference type="PANTHER" id="PTHR47654">
    <property type="entry name" value="ZN(II)2CYS6 TRANSCRIPTION FACTOR (EUROFUNG)-RELATED"/>
    <property type="match status" value="1"/>
</dbReference>
<feature type="region of interest" description="Disordered" evidence="2">
    <location>
        <begin position="284"/>
        <end position="309"/>
    </location>
</feature>
<feature type="signal peptide" evidence="3">
    <location>
        <begin position="1"/>
        <end position="20"/>
    </location>
</feature>
<dbReference type="SMART" id="SM00906">
    <property type="entry name" value="Fungal_trans"/>
    <property type="match status" value="1"/>
</dbReference>
<reference evidence="6" key="1">
    <citation type="submission" date="2015-09" db="EMBL/GenBank/DDBJ databases">
        <authorList>
            <person name="Fill T.P."/>
            <person name="Baretta J.F."/>
            <person name="de Almeida L.G."/>
            <person name="Rocha M."/>
            <person name="de Souza D.H."/>
            <person name="Malavazi I."/>
            <person name="Cerdeira L.T."/>
            <person name="Hong H."/>
            <person name="Samborskyy M."/>
            <person name="de Vasconcelos A.T."/>
            <person name="Leadlay P."/>
            <person name="Rodrigues-Filho E."/>
        </authorList>
    </citation>
    <scope>NUCLEOTIDE SEQUENCE [LARGE SCALE GENOMIC DNA]</scope>
    <source>
        <strain evidence="6">LaBioMMi 136</strain>
    </source>
</reference>
<organism evidence="5 6">
    <name type="scientific">Penicillium brasilianum</name>
    <dbReference type="NCBI Taxonomy" id="104259"/>
    <lineage>
        <taxon>Eukaryota</taxon>
        <taxon>Fungi</taxon>
        <taxon>Dikarya</taxon>
        <taxon>Ascomycota</taxon>
        <taxon>Pezizomycotina</taxon>
        <taxon>Eurotiomycetes</taxon>
        <taxon>Eurotiomycetidae</taxon>
        <taxon>Eurotiales</taxon>
        <taxon>Aspergillaceae</taxon>
        <taxon>Penicillium</taxon>
    </lineage>
</organism>
<dbReference type="InterPro" id="IPR007219">
    <property type="entry name" value="XnlR_reg_dom"/>
</dbReference>
<feature type="domain" description="Xylanolytic transcriptional activator regulatory" evidence="4">
    <location>
        <begin position="453"/>
        <end position="528"/>
    </location>
</feature>
<keyword evidence="1" id="KW-0539">Nucleus</keyword>
<proteinExistence type="predicted"/>
<dbReference type="AlphaFoldDB" id="A0A1S9RAM3"/>
<comment type="caution">
    <text evidence="5">The sequence shown here is derived from an EMBL/GenBank/DDBJ whole genome shotgun (WGS) entry which is preliminary data.</text>
</comment>
<dbReference type="CDD" id="cd12148">
    <property type="entry name" value="fungal_TF_MHR"/>
    <property type="match status" value="1"/>
</dbReference>
<dbReference type="Proteomes" id="UP000190744">
    <property type="component" value="Unassembled WGS sequence"/>
</dbReference>
<dbReference type="GO" id="GO:0008270">
    <property type="term" value="F:zinc ion binding"/>
    <property type="evidence" value="ECO:0007669"/>
    <property type="project" value="InterPro"/>
</dbReference>
<keyword evidence="3" id="KW-0732">Signal</keyword>
<feature type="region of interest" description="Disordered" evidence="2">
    <location>
        <begin position="217"/>
        <end position="252"/>
    </location>
</feature>
<dbReference type="Pfam" id="PF04082">
    <property type="entry name" value="Fungal_trans"/>
    <property type="match status" value="1"/>
</dbReference>
<feature type="chain" id="PRO_5013024023" evidence="3">
    <location>
        <begin position="21"/>
        <end position="912"/>
    </location>
</feature>
<dbReference type="GO" id="GO:0006351">
    <property type="term" value="P:DNA-templated transcription"/>
    <property type="evidence" value="ECO:0007669"/>
    <property type="project" value="InterPro"/>
</dbReference>
<name>A0A1S9RAM3_PENBI</name>
<feature type="compositionally biased region" description="Low complexity" evidence="2">
    <location>
        <begin position="222"/>
        <end position="233"/>
    </location>
</feature>
<dbReference type="PANTHER" id="PTHR47654:SF3">
    <property type="entry name" value="ZN(II)2CYS6 TRANSCRIPTION FACTOR (EUROFUNG)"/>
    <property type="match status" value="1"/>
</dbReference>
<sequence>MQLTSILVVSTTLLASQVPAQFIRSMVPNVPTWSGIAVPSSIATPSSSASIASHSFGPMHIAAQSSMSSVARPSSSHSIASVATPSGWSSFNTLNQNQGLRQPAAQHQGQAYAIPDGGLAPVDPLEPGSNVAPVLIQKPSGIDEGNSFCIGQCYASEEEAQCDGPTSSPLYRPAKQEGLSKQLRECQSLLGDVEPFVSGHIAKRVKVVLQHLASGYSSDELSNGNNSRSRTSSLAELDKPASSPSSVGSLDALDQVEDDINLTEESRATGHIGKSSEITWMQRLQKAAEDRRQDKDAEATPADAINDQPHDLNYHLDDLDITVSEPVQKYWVPSRPLADKLFETYLLVAHPYFPIINRSLFSDQYRAFFDSFALPGNKWMAILNLIFAVAANFAHAAKLDWRGDPQDHLVYLTRARMLSMDGDDLFHHPDLQQVQVEGLIAFYLLSTDQIHRAWRISALAIRSAVSLGINLKNNSQSVTSISKEIRNRVWWSLYIVENKLGMMTGRPTCISINMCSSPFPLPWGEAELLCPNATLLLNDPILRDKRIDAAMASSYEPGTPMGRLRGTEDIIAARSWLRDQPASPELCFLYSCDLTMITQEVLDRVYTIQTVNRHWSSLRDRLVGLQEKLDLWVSSLPKSLDFTRVEDNDAAYNEKLRLAFQYHGARILLGRTCLCRHKASQSDEKQDFNRAMALSALDSAAQIASLIPDSQHYSSPQRSGPWWCLLHSVMQAVTIMILEISLRSIHMPEGENNLLQLTHKCVRWLQRTSEHSIASRRAWQLCDTALRRLDPSMEHQVSDLSSHSYWQGQRSTYNYFAFSPPERQKVLINQVKEAGESNGNEPAMTSPSRPDGVHIVPSECKSELSNPVALISSGPVEGGDDEGSFAYGPLGQEFIRMFFPELGSDGSLNGSV</sequence>
<dbReference type="EMBL" id="LJBN01000216">
    <property type="protein sequence ID" value="OOQ82579.1"/>
    <property type="molecule type" value="Genomic_DNA"/>
</dbReference>
<evidence type="ECO:0000256" key="3">
    <source>
        <dbReference type="SAM" id="SignalP"/>
    </source>
</evidence>
<evidence type="ECO:0000259" key="4">
    <source>
        <dbReference type="SMART" id="SM00906"/>
    </source>
</evidence>
<dbReference type="InterPro" id="IPR053230">
    <property type="entry name" value="Trans_reg_galc"/>
</dbReference>
<evidence type="ECO:0000256" key="2">
    <source>
        <dbReference type="SAM" id="MobiDB-lite"/>
    </source>
</evidence>
<evidence type="ECO:0000256" key="1">
    <source>
        <dbReference type="ARBA" id="ARBA00023242"/>
    </source>
</evidence>
<accession>A0A1S9RAM3</accession>
<evidence type="ECO:0000313" key="5">
    <source>
        <dbReference type="EMBL" id="OOQ82579.1"/>
    </source>
</evidence>
<protein>
    <submittedName>
        <fullName evidence="5">Putative C6 transcription factor</fullName>
    </submittedName>
</protein>
<gene>
    <name evidence="5" type="ORF">PEBR_40259</name>
</gene>
<evidence type="ECO:0000313" key="6">
    <source>
        <dbReference type="Proteomes" id="UP000190744"/>
    </source>
</evidence>
<feature type="compositionally biased region" description="Basic and acidic residues" evidence="2">
    <location>
        <begin position="286"/>
        <end position="298"/>
    </location>
</feature>